<dbReference type="GeneID" id="115924013"/>
<comment type="similarity">
    <text evidence="1">Belongs to the FAM53 family.</text>
</comment>
<dbReference type="FunCoup" id="A0A7M7NTZ1">
    <property type="interactions" value="418"/>
</dbReference>
<sequence>MLKLITEKLQNQSLEDVNFPAILPKIPFQYQTRSKTRALQQTLQVALIPDHVGGTLLQGLSTSKQSSFFSSLFVHSASTTVTTTTTVSSTISSPSSSSTCSIPVTTVEQFHNAVNESISTTPPAPPKKRHCRSLSAGEVTEGRSRWKPNASKIWRPFRHCRAKLDAYQGHSPMLNVSSLDFSAIPSTTLNLAGDSADPMNQYSTPPESPIPRPASATSWENTANPPVWLEQTSFKPLTSPRLWHRLRSLEDAEKEGLSVSSGSVASLTSSVDSAPEVDLTSSGGFARGTFKKAVVMPRCRSQPCVSSRKKCGKKRRREEEPRPKLDLFKMREVCLQIFVIGYRYPQLSRGSIRYFIKM</sequence>
<evidence type="ECO:0000256" key="2">
    <source>
        <dbReference type="SAM" id="MobiDB-lite"/>
    </source>
</evidence>
<dbReference type="RefSeq" id="XP_030841388.1">
    <property type="nucleotide sequence ID" value="XM_030985528.1"/>
</dbReference>
<dbReference type="InterPro" id="IPR029356">
    <property type="entry name" value="FAM53"/>
</dbReference>
<dbReference type="KEGG" id="spu:115924013"/>
<dbReference type="AlphaFoldDB" id="A0A7M7NTZ1"/>
<dbReference type="OrthoDB" id="10026856at2759"/>
<name>A0A7M7NTZ1_STRPU</name>
<dbReference type="PANTHER" id="PTHR28567">
    <property type="entry name" value="PROTEIN FAM53A-LIKE ISOFORM X1"/>
    <property type="match status" value="1"/>
</dbReference>
<dbReference type="InParanoid" id="A0A7M7NTZ1"/>
<proteinExistence type="inferred from homology"/>
<dbReference type="Proteomes" id="UP000007110">
    <property type="component" value="Unassembled WGS sequence"/>
</dbReference>
<feature type="region of interest" description="Disordered" evidence="2">
    <location>
        <begin position="117"/>
        <end position="142"/>
    </location>
</feature>
<evidence type="ECO:0000313" key="3">
    <source>
        <dbReference type="EnsemblMetazoa" id="XP_030841388"/>
    </source>
</evidence>
<dbReference type="Pfam" id="PF15242">
    <property type="entry name" value="FAM53"/>
    <property type="match status" value="1"/>
</dbReference>
<evidence type="ECO:0000313" key="4">
    <source>
        <dbReference type="Proteomes" id="UP000007110"/>
    </source>
</evidence>
<dbReference type="GO" id="GO:0005634">
    <property type="term" value="C:nucleus"/>
    <property type="evidence" value="ECO:0000318"/>
    <property type="project" value="GO_Central"/>
</dbReference>
<dbReference type="PANTHER" id="PTHR28567:SF3">
    <property type="entry name" value="PROTEIN FAM53A-LIKE ISOFORM X1"/>
    <property type="match status" value="1"/>
</dbReference>
<dbReference type="GO" id="GO:0006606">
    <property type="term" value="P:protein import into nucleus"/>
    <property type="evidence" value="ECO:0000318"/>
    <property type="project" value="GO_Central"/>
</dbReference>
<reference evidence="4" key="1">
    <citation type="submission" date="2015-02" db="EMBL/GenBank/DDBJ databases">
        <title>Genome sequencing for Strongylocentrotus purpuratus.</title>
        <authorList>
            <person name="Murali S."/>
            <person name="Liu Y."/>
            <person name="Vee V."/>
            <person name="English A."/>
            <person name="Wang M."/>
            <person name="Skinner E."/>
            <person name="Han Y."/>
            <person name="Muzny D.M."/>
            <person name="Worley K.C."/>
            <person name="Gibbs R.A."/>
        </authorList>
    </citation>
    <scope>NUCLEOTIDE SEQUENCE</scope>
</reference>
<protein>
    <submittedName>
        <fullName evidence="3">Uncharacterized protein</fullName>
    </submittedName>
</protein>
<reference evidence="3" key="2">
    <citation type="submission" date="2021-01" db="UniProtKB">
        <authorList>
            <consortium name="EnsemblMetazoa"/>
        </authorList>
    </citation>
    <scope>IDENTIFICATION</scope>
</reference>
<organism evidence="3 4">
    <name type="scientific">Strongylocentrotus purpuratus</name>
    <name type="common">Purple sea urchin</name>
    <dbReference type="NCBI Taxonomy" id="7668"/>
    <lineage>
        <taxon>Eukaryota</taxon>
        <taxon>Metazoa</taxon>
        <taxon>Echinodermata</taxon>
        <taxon>Eleutherozoa</taxon>
        <taxon>Echinozoa</taxon>
        <taxon>Echinoidea</taxon>
        <taxon>Euechinoidea</taxon>
        <taxon>Echinacea</taxon>
        <taxon>Camarodonta</taxon>
        <taxon>Echinidea</taxon>
        <taxon>Strongylocentrotidae</taxon>
        <taxon>Strongylocentrotus</taxon>
    </lineage>
</organism>
<evidence type="ECO:0000256" key="1">
    <source>
        <dbReference type="ARBA" id="ARBA00010984"/>
    </source>
</evidence>
<dbReference type="EnsemblMetazoa" id="XM_030985528">
    <property type="protein sequence ID" value="XP_030841388"/>
    <property type="gene ID" value="LOC115924013"/>
</dbReference>
<accession>A0A7M7NTZ1</accession>
<dbReference type="OMA" id="WRGLSHC"/>
<feature type="region of interest" description="Disordered" evidence="2">
    <location>
        <begin position="194"/>
        <end position="221"/>
    </location>
</feature>
<keyword evidence="4" id="KW-1185">Reference proteome</keyword>